<evidence type="ECO:0000259" key="1">
    <source>
        <dbReference type="Pfam" id="PF12697"/>
    </source>
</evidence>
<gene>
    <name evidence="2" type="primary">lip1</name>
    <name evidence="2" type="ORF">PS943_01011</name>
</gene>
<dbReference type="PANTHER" id="PTHR43798">
    <property type="entry name" value="MONOACYLGLYCEROL LIPASE"/>
    <property type="match status" value="1"/>
</dbReference>
<dbReference type="GO" id="GO:0046464">
    <property type="term" value="P:acylglycerol catabolic process"/>
    <property type="evidence" value="ECO:0007669"/>
    <property type="project" value="TreeGrafter"/>
</dbReference>
<dbReference type="EC" id="3.1.1.3" evidence="2"/>
<dbReference type="SUPFAM" id="SSF53474">
    <property type="entry name" value="alpha/beta-Hydrolases"/>
    <property type="match status" value="1"/>
</dbReference>
<dbReference type="Gene3D" id="3.40.50.1820">
    <property type="entry name" value="alpha/beta hydrolase"/>
    <property type="match status" value="1"/>
</dbReference>
<feature type="domain" description="AB hydrolase-1" evidence="1">
    <location>
        <begin position="66"/>
        <end position="298"/>
    </location>
</feature>
<reference evidence="2 3" key="1">
    <citation type="submission" date="2019-09" db="EMBL/GenBank/DDBJ databases">
        <authorList>
            <person name="Chandra G."/>
            <person name="Truman W A."/>
        </authorList>
    </citation>
    <scope>NUCLEOTIDE SEQUENCE [LARGE SCALE GENOMIC DNA]</scope>
    <source>
        <strain evidence="2">PS943</strain>
    </source>
</reference>
<sequence>MLLLVVAIAVFVAWSWLSYPAIGHWLYDLNMSIEAKLYGLHKIVVPIAEMTVSTWQGGPYEASSSVLMLHGYSADKNIWLRFARHFVGNYRVIIPDIAGHGDTGFKAGGGYDIPLQAKRMIQLLDVCGVEKVHVIGNSMGGYMAAWLAATYPDRIVSLALIDPAGVTAPEASDLERHLAKGHNPFLIHSREEFQRFYAMTMAEPPWVPKVVLDAMAQRYEQSRDELEEIFNDFRASPPMEPKLPDIKCQALLLWGHKDRLIDVSSVAIWSKGIADLRVEVWDHTGHMPMVEQPTNTARLYREFLASLRSESPQDQRLH</sequence>
<dbReference type="AlphaFoldDB" id="A0A5E7W160"/>
<dbReference type="GO" id="GO:0047372">
    <property type="term" value="F:monoacylglycerol lipase activity"/>
    <property type="evidence" value="ECO:0007669"/>
    <property type="project" value="TreeGrafter"/>
</dbReference>
<dbReference type="InterPro" id="IPR029058">
    <property type="entry name" value="AB_hydrolase_fold"/>
</dbReference>
<proteinExistence type="predicted"/>
<dbReference type="InterPro" id="IPR000073">
    <property type="entry name" value="AB_hydrolase_1"/>
</dbReference>
<keyword evidence="2" id="KW-0378">Hydrolase</keyword>
<dbReference type="InterPro" id="IPR050266">
    <property type="entry name" value="AB_hydrolase_sf"/>
</dbReference>
<dbReference type="EMBL" id="CABVJH010000002">
    <property type="protein sequence ID" value="VVQ28838.1"/>
    <property type="molecule type" value="Genomic_DNA"/>
</dbReference>
<evidence type="ECO:0000313" key="2">
    <source>
        <dbReference type="EMBL" id="VVQ28838.1"/>
    </source>
</evidence>
<evidence type="ECO:0000313" key="3">
    <source>
        <dbReference type="Proteomes" id="UP000325645"/>
    </source>
</evidence>
<dbReference type="PRINTS" id="PR00412">
    <property type="entry name" value="EPOXHYDRLASE"/>
</dbReference>
<accession>A0A5E7W160</accession>
<dbReference type="Pfam" id="PF12697">
    <property type="entry name" value="Abhydrolase_6"/>
    <property type="match status" value="1"/>
</dbReference>
<dbReference type="Proteomes" id="UP000325645">
    <property type="component" value="Unassembled WGS sequence"/>
</dbReference>
<dbReference type="RefSeq" id="WP_150655446.1">
    <property type="nucleotide sequence ID" value="NZ_CABVJH010000002.1"/>
</dbReference>
<dbReference type="InterPro" id="IPR000639">
    <property type="entry name" value="Epox_hydrolase-like"/>
</dbReference>
<dbReference type="GO" id="GO:0004806">
    <property type="term" value="F:triacylglycerol lipase activity"/>
    <property type="evidence" value="ECO:0007669"/>
    <property type="project" value="UniProtKB-EC"/>
</dbReference>
<dbReference type="PANTHER" id="PTHR43798:SF5">
    <property type="entry name" value="MONOACYLGLYCEROL LIPASE ABHD6"/>
    <property type="match status" value="1"/>
</dbReference>
<dbReference type="PRINTS" id="PR00111">
    <property type="entry name" value="ABHYDROLASE"/>
</dbReference>
<dbReference type="GO" id="GO:0016020">
    <property type="term" value="C:membrane"/>
    <property type="evidence" value="ECO:0007669"/>
    <property type="project" value="TreeGrafter"/>
</dbReference>
<protein>
    <submittedName>
        <fullName evidence="2">Lipase 1</fullName>
        <ecNumber evidence="2">3.1.1.3</ecNumber>
    </submittedName>
</protein>
<organism evidence="2 3">
    <name type="scientific">Pseudomonas fluorescens</name>
    <dbReference type="NCBI Taxonomy" id="294"/>
    <lineage>
        <taxon>Bacteria</taxon>
        <taxon>Pseudomonadati</taxon>
        <taxon>Pseudomonadota</taxon>
        <taxon>Gammaproteobacteria</taxon>
        <taxon>Pseudomonadales</taxon>
        <taxon>Pseudomonadaceae</taxon>
        <taxon>Pseudomonas</taxon>
    </lineage>
</organism>
<name>A0A5E7W160_PSEFL</name>